<dbReference type="InterPro" id="IPR045119">
    <property type="entry name" value="SUN1-5"/>
</dbReference>
<dbReference type="GO" id="GO:0034993">
    <property type="term" value="C:meiotic nuclear membrane microtubule tethering complex"/>
    <property type="evidence" value="ECO:0007669"/>
    <property type="project" value="TreeGrafter"/>
</dbReference>
<keyword evidence="5" id="KW-0175">Coiled coil</keyword>
<feature type="transmembrane region" description="Helical" evidence="7">
    <location>
        <begin position="98"/>
        <end position="118"/>
    </location>
</feature>
<organism evidence="9 10">
    <name type="scientific">Panagrolaimus davidi</name>
    <dbReference type="NCBI Taxonomy" id="227884"/>
    <lineage>
        <taxon>Eukaryota</taxon>
        <taxon>Metazoa</taxon>
        <taxon>Ecdysozoa</taxon>
        <taxon>Nematoda</taxon>
        <taxon>Chromadorea</taxon>
        <taxon>Rhabditida</taxon>
        <taxon>Tylenchina</taxon>
        <taxon>Panagrolaimomorpha</taxon>
        <taxon>Panagrolaimoidea</taxon>
        <taxon>Panagrolaimidae</taxon>
        <taxon>Panagrolaimus</taxon>
    </lineage>
</organism>
<evidence type="ECO:0000256" key="6">
    <source>
        <dbReference type="SAM" id="MobiDB-lite"/>
    </source>
</evidence>
<evidence type="ECO:0000259" key="8">
    <source>
        <dbReference type="PROSITE" id="PS51469"/>
    </source>
</evidence>
<reference evidence="10" key="1">
    <citation type="submission" date="2022-11" db="UniProtKB">
        <authorList>
            <consortium name="WormBaseParasite"/>
        </authorList>
    </citation>
    <scope>IDENTIFICATION</scope>
</reference>
<evidence type="ECO:0000256" key="2">
    <source>
        <dbReference type="ARBA" id="ARBA00022692"/>
    </source>
</evidence>
<dbReference type="AlphaFoldDB" id="A0A914PY88"/>
<evidence type="ECO:0000256" key="5">
    <source>
        <dbReference type="SAM" id="Coils"/>
    </source>
</evidence>
<evidence type="ECO:0000256" key="3">
    <source>
        <dbReference type="ARBA" id="ARBA00022989"/>
    </source>
</evidence>
<accession>A0A914PY88</accession>
<dbReference type="WBParaSite" id="PDA_v2.g23799.t1">
    <property type="protein sequence ID" value="PDA_v2.g23799.t1"/>
    <property type="gene ID" value="PDA_v2.g23799"/>
</dbReference>
<proteinExistence type="predicted"/>
<feature type="region of interest" description="Disordered" evidence="6">
    <location>
        <begin position="149"/>
        <end position="174"/>
    </location>
</feature>
<protein>
    <submittedName>
        <fullName evidence="10">SUN domain-containing protein</fullName>
    </submittedName>
</protein>
<dbReference type="Pfam" id="PF07738">
    <property type="entry name" value="Sad1_UNC"/>
    <property type="match status" value="1"/>
</dbReference>
<sequence>MSLFSSSEPYTPIMRKSRNNKPLTPEQARYILENPNQTGYTYAKSASYSTNNPREYINPNLSRSSLLSSDTSSSSFCDTSRLRHSSKSKEKRSDSSKILGWIWIFVMIGLLLIGWRTYLKQCQLASTQTCPNVSARDVFCPPEKNHCLVRDKKEGDSPPPSTNEQSAMLPSSTNDPYEAKIAKLEKEMDKIQKEIHSAIEISHKSNDGRIAAAVETHMKRLECFVNDLFEKERQQIRAEQEQHRRDIEESVYQQQTADVPTEDEIAKLVQDAVNKMGLESMVDKIVREQIEARVSNAEEHSVEVIEEKIQTTVSDALQKYDYDKTGEADFALESAGGSVLSTRGTKEYYPYHRRETLLGVTLWYNSVLPRILIQRPSQTINAGECWGIEGEKANLVIKLARRISVTAVTYEHLPRQLSISENINSAPKMFNIYSLQYENDPDKLLIGKFIFDIEKESLQRFVADRFDSRGTPILEFELLSNYGSEFTCLYRLRVHGNHF</sequence>
<keyword evidence="2 7" id="KW-0812">Transmembrane</keyword>
<feature type="region of interest" description="Disordered" evidence="6">
    <location>
        <begin position="1"/>
        <end position="25"/>
    </location>
</feature>
<dbReference type="Proteomes" id="UP000887578">
    <property type="component" value="Unplaced"/>
</dbReference>
<evidence type="ECO:0000256" key="1">
    <source>
        <dbReference type="ARBA" id="ARBA00004370"/>
    </source>
</evidence>
<keyword evidence="4 7" id="KW-0472">Membrane</keyword>
<keyword evidence="3 7" id="KW-1133">Transmembrane helix</keyword>
<evidence type="ECO:0000256" key="4">
    <source>
        <dbReference type="ARBA" id="ARBA00023136"/>
    </source>
</evidence>
<name>A0A914PY88_9BILA</name>
<dbReference type="GO" id="GO:0043495">
    <property type="term" value="F:protein-membrane adaptor activity"/>
    <property type="evidence" value="ECO:0007669"/>
    <property type="project" value="TreeGrafter"/>
</dbReference>
<dbReference type="InterPro" id="IPR012919">
    <property type="entry name" value="SUN_dom"/>
</dbReference>
<feature type="domain" description="SUN" evidence="8">
    <location>
        <begin position="336"/>
        <end position="499"/>
    </location>
</feature>
<dbReference type="PANTHER" id="PTHR12911">
    <property type="entry name" value="SAD1/UNC-84-LIKE PROTEIN-RELATED"/>
    <property type="match status" value="1"/>
</dbReference>
<dbReference type="PROSITE" id="PS51469">
    <property type="entry name" value="SUN"/>
    <property type="match status" value="1"/>
</dbReference>
<evidence type="ECO:0000313" key="10">
    <source>
        <dbReference type="WBParaSite" id="PDA_v2.g23799.t1"/>
    </source>
</evidence>
<feature type="region of interest" description="Disordered" evidence="6">
    <location>
        <begin position="60"/>
        <end position="89"/>
    </location>
</feature>
<evidence type="ECO:0000313" key="9">
    <source>
        <dbReference type="Proteomes" id="UP000887578"/>
    </source>
</evidence>
<keyword evidence="9" id="KW-1185">Reference proteome</keyword>
<feature type="compositionally biased region" description="Low complexity" evidence="6">
    <location>
        <begin position="61"/>
        <end position="79"/>
    </location>
</feature>
<dbReference type="Gene3D" id="2.60.120.260">
    <property type="entry name" value="Galactose-binding domain-like"/>
    <property type="match status" value="1"/>
</dbReference>
<feature type="compositionally biased region" description="Polar residues" evidence="6">
    <location>
        <begin position="162"/>
        <end position="174"/>
    </location>
</feature>
<dbReference type="PANTHER" id="PTHR12911:SF8">
    <property type="entry name" value="KLAROID PROTEIN-RELATED"/>
    <property type="match status" value="1"/>
</dbReference>
<feature type="coiled-coil region" evidence="5">
    <location>
        <begin position="174"/>
        <end position="201"/>
    </location>
</feature>
<evidence type="ECO:0000256" key="7">
    <source>
        <dbReference type="SAM" id="Phobius"/>
    </source>
</evidence>
<comment type="subcellular location">
    <subcellularLocation>
        <location evidence="1">Membrane</location>
    </subcellularLocation>
</comment>